<dbReference type="EMBL" id="UXUI01010056">
    <property type="protein sequence ID" value="VDD94695.1"/>
    <property type="molecule type" value="Genomic_DNA"/>
</dbReference>
<evidence type="ECO:0000313" key="2">
    <source>
        <dbReference type="Proteomes" id="UP000274131"/>
    </source>
</evidence>
<dbReference type="Proteomes" id="UP000274131">
    <property type="component" value="Unassembled WGS sequence"/>
</dbReference>
<dbReference type="WBParaSite" id="EVEC_0001008901-mRNA-1">
    <property type="protein sequence ID" value="EVEC_0001008901-mRNA-1"/>
    <property type="gene ID" value="EVEC_0001008901"/>
</dbReference>
<dbReference type="OrthoDB" id="409824at2759"/>
<reference evidence="3" key="1">
    <citation type="submission" date="2017-02" db="UniProtKB">
        <authorList>
            <consortium name="WormBaseParasite"/>
        </authorList>
    </citation>
    <scope>IDENTIFICATION</scope>
</reference>
<evidence type="ECO:0000313" key="1">
    <source>
        <dbReference type="EMBL" id="VDD94695.1"/>
    </source>
</evidence>
<organism evidence="3">
    <name type="scientific">Enterobius vermicularis</name>
    <name type="common">Human pinworm</name>
    <dbReference type="NCBI Taxonomy" id="51028"/>
    <lineage>
        <taxon>Eukaryota</taxon>
        <taxon>Metazoa</taxon>
        <taxon>Ecdysozoa</taxon>
        <taxon>Nematoda</taxon>
        <taxon>Chromadorea</taxon>
        <taxon>Rhabditida</taxon>
        <taxon>Spirurina</taxon>
        <taxon>Oxyuridomorpha</taxon>
        <taxon>Oxyuroidea</taxon>
        <taxon>Oxyuridae</taxon>
        <taxon>Enterobius</taxon>
    </lineage>
</organism>
<dbReference type="AlphaFoldDB" id="A0A0N4VH00"/>
<protein>
    <submittedName>
        <fullName evidence="3">Rho-GAP domain-containing protein</fullName>
    </submittedName>
</protein>
<gene>
    <name evidence="1" type="ORF">EVEC_LOCUS9446</name>
</gene>
<evidence type="ECO:0000313" key="3">
    <source>
        <dbReference type="WBParaSite" id="EVEC_0001008901-mRNA-1"/>
    </source>
</evidence>
<reference evidence="1 2" key="2">
    <citation type="submission" date="2018-10" db="EMBL/GenBank/DDBJ databases">
        <authorList>
            <consortium name="Pathogen Informatics"/>
        </authorList>
    </citation>
    <scope>NUCLEOTIDE SEQUENCE [LARGE SCALE GENOMIC DNA]</scope>
</reference>
<sequence length="94" mass="10986">KTATSKHFSKKIDDLGYNFEKNHQFTNLETLVQNLDYLLDVGYRYEIPYVVYLCEQFLISSADIKIVKKLSFAEKYKLSRLQVLLIVLFSTGVK</sequence>
<name>A0A0N4VH00_ENTVE</name>
<keyword evidence="2" id="KW-1185">Reference proteome</keyword>
<proteinExistence type="predicted"/>
<accession>A0A0N4VH00</accession>